<organism evidence="3 4">
    <name type="scientific">Tribonema minus</name>
    <dbReference type="NCBI Taxonomy" id="303371"/>
    <lineage>
        <taxon>Eukaryota</taxon>
        <taxon>Sar</taxon>
        <taxon>Stramenopiles</taxon>
        <taxon>Ochrophyta</taxon>
        <taxon>PX clade</taxon>
        <taxon>Xanthophyceae</taxon>
        <taxon>Tribonematales</taxon>
        <taxon>Tribonemataceae</taxon>
        <taxon>Tribonema</taxon>
    </lineage>
</organism>
<reference evidence="3" key="1">
    <citation type="submission" date="2021-02" db="EMBL/GenBank/DDBJ databases">
        <title>First Annotated Genome of the Yellow-green Alga Tribonema minus.</title>
        <authorList>
            <person name="Mahan K.M."/>
        </authorList>
    </citation>
    <scope>NUCLEOTIDE SEQUENCE</scope>
    <source>
        <strain evidence="3">UTEX B ZZ1240</strain>
    </source>
</reference>
<evidence type="ECO:0000259" key="2">
    <source>
        <dbReference type="PROSITE" id="PS51819"/>
    </source>
</evidence>
<dbReference type="OrthoDB" id="16820at2759"/>
<sequence>MATWVSTTLRIKDPAKSVPFYESNFKMKLAAKIEGAGETRYFLVRPRDDKTSTFSSDAPGSDAARRALFTRKCNYVELWHTHGSEGDAKLKYDNGNVEPTRGFGHIAFNTADVQESCDSLEAAGVDFQKKPSEGKMKTMAFVKDPDSYWIEIVRRLPETNFKEEFNLSQTMIRVKDPAKSIAFYTGHLGMRLISARHFSDFSLFFLASLSPGDAPLPPFGAERDAVLKNAWGPVLELTHNHGTEHDEAFSYHSGNADPLGFSSIGFVTQDLAGMCALLKHDGAAFADAQLASALGAVPGKVEVALDPDGYAVKLIAKGAVL</sequence>
<accession>A0A835Z416</accession>
<dbReference type="Pfam" id="PF00903">
    <property type="entry name" value="Glyoxalase"/>
    <property type="match status" value="2"/>
</dbReference>
<dbReference type="Proteomes" id="UP000664859">
    <property type="component" value="Unassembled WGS sequence"/>
</dbReference>
<proteinExistence type="predicted"/>
<keyword evidence="4" id="KW-1185">Reference proteome</keyword>
<dbReference type="SUPFAM" id="SSF54593">
    <property type="entry name" value="Glyoxalase/Bleomycin resistance protein/Dihydroxybiphenyl dioxygenase"/>
    <property type="match status" value="2"/>
</dbReference>
<evidence type="ECO:0000256" key="1">
    <source>
        <dbReference type="ARBA" id="ARBA00022723"/>
    </source>
</evidence>
<keyword evidence="1" id="KW-0479">Metal-binding</keyword>
<feature type="domain" description="VOC" evidence="2">
    <location>
        <begin position="166"/>
        <end position="317"/>
    </location>
</feature>
<dbReference type="InterPro" id="IPR029068">
    <property type="entry name" value="Glyas_Bleomycin-R_OHBP_Dase"/>
</dbReference>
<name>A0A835Z416_9STRA</name>
<evidence type="ECO:0000313" key="4">
    <source>
        <dbReference type="Proteomes" id="UP000664859"/>
    </source>
</evidence>
<dbReference type="AlphaFoldDB" id="A0A835Z416"/>
<dbReference type="InterPro" id="IPR037523">
    <property type="entry name" value="VOC_core"/>
</dbReference>
<protein>
    <submittedName>
        <fullName evidence="3">Lactoylglutathione lyase, related</fullName>
    </submittedName>
</protein>
<dbReference type="EMBL" id="JAFCMP010000157">
    <property type="protein sequence ID" value="KAG5184625.1"/>
    <property type="molecule type" value="Genomic_DNA"/>
</dbReference>
<dbReference type="InterPro" id="IPR004360">
    <property type="entry name" value="Glyas_Fos-R_dOase_dom"/>
</dbReference>
<dbReference type="PROSITE" id="PS00934">
    <property type="entry name" value="GLYOXALASE_I_1"/>
    <property type="match status" value="1"/>
</dbReference>
<gene>
    <name evidence="3" type="ORF">JKP88DRAFT_269725</name>
</gene>
<dbReference type="Gene3D" id="3.10.180.10">
    <property type="entry name" value="2,3-Dihydroxybiphenyl 1,2-Dioxygenase, domain 1"/>
    <property type="match status" value="2"/>
</dbReference>
<feature type="domain" description="VOC" evidence="2">
    <location>
        <begin position="3"/>
        <end position="155"/>
    </location>
</feature>
<dbReference type="InterPro" id="IPR018146">
    <property type="entry name" value="Glyoxalase_1_CS"/>
</dbReference>
<keyword evidence="3" id="KW-0456">Lyase</keyword>
<dbReference type="PANTHER" id="PTHR10374:SF30">
    <property type="entry name" value="LACTOYLGLUTATHIONE LYASE"/>
    <property type="match status" value="1"/>
</dbReference>
<evidence type="ECO:0000313" key="3">
    <source>
        <dbReference type="EMBL" id="KAG5184625.1"/>
    </source>
</evidence>
<dbReference type="GO" id="GO:0046872">
    <property type="term" value="F:metal ion binding"/>
    <property type="evidence" value="ECO:0007669"/>
    <property type="project" value="UniProtKB-KW"/>
</dbReference>
<dbReference type="PROSITE" id="PS51819">
    <property type="entry name" value="VOC"/>
    <property type="match status" value="2"/>
</dbReference>
<dbReference type="CDD" id="cd07233">
    <property type="entry name" value="GlxI_Zn"/>
    <property type="match status" value="2"/>
</dbReference>
<dbReference type="PANTHER" id="PTHR10374">
    <property type="entry name" value="LACTOYLGLUTATHIONE LYASE GLYOXALASE I"/>
    <property type="match status" value="1"/>
</dbReference>
<comment type="caution">
    <text evidence="3">The sequence shown here is derived from an EMBL/GenBank/DDBJ whole genome shotgun (WGS) entry which is preliminary data.</text>
</comment>
<dbReference type="GO" id="GO:0004462">
    <property type="term" value="F:lactoylglutathione lyase activity"/>
    <property type="evidence" value="ECO:0007669"/>
    <property type="project" value="InterPro"/>
</dbReference>